<dbReference type="InterPro" id="IPR052514">
    <property type="entry name" value="SAM-dependent_MTase"/>
</dbReference>
<proteinExistence type="predicted"/>
<keyword evidence="2" id="KW-1133">Transmembrane helix</keyword>
<dbReference type="SUPFAM" id="SSF53335">
    <property type="entry name" value="S-adenosyl-L-methionine-dependent methyltransferases"/>
    <property type="match status" value="1"/>
</dbReference>
<dbReference type="AlphaFoldDB" id="A0A5A8CPI8"/>
<keyword evidence="2" id="KW-0812">Transmembrane</keyword>
<feature type="domain" description="Methyltransferase FkbM" evidence="3">
    <location>
        <begin position="209"/>
        <end position="393"/>
    </location>
</feature>
<dbReference type="PANTHER" id="PTHR34203:SF15">
    <property type="entry name" value="SLL1173 PROTEIN"/>
    <property type="match status" value="1"/>
</dbReference>
<dbReference type="NCBIfam" id="TIGR01444">
    <property type="entry name" value="fkbM_fam"/>
    <property type="match status" value="1"/>
</dbReference>
<dbReference type="Proteomes" id="UP000323011">
    <property type="component" value="Unassembled WGS sequence"/>
</dbReference>
<comment type="caution">
    <text evidence="4">The sequence shown here is derived from an EMBL/GenBank/DDBJ whole genome shotgun (WGS) entry which is preliminary data.</text>
</comment>
<evidence type="ECO:0000313" key="4">
    <source>
        <dbReference type="EMBL" id="KAA0155005.1"/>
    </source>
</evidence>
<evidence type="ECO:0000259" key="3">
    <source>
        <dbReference type="Pfam" id="PF05050"/>
    </source>
</evidence>
<feature type="region of interest" description="Disordered" evidence="1">
    <location>
        <begin position="74"/>
        <end position="107"/>
    </location>
</feature>
<protein>
    <recommendedName>
        <fullName evidence="3">Methyltransferase FkbM domain-containing protein</fullName>
    </recommendedName>
</protein>
<feature type="transmembrane region" description="Helical" evidence="2">
    <location>
        <begin position="21"/>
        <end position="44"/>
    </location>
</feature>
<dbReference type="PANTHER" id="PTHR34203">
    <property type="entry name" value="METHYLTRANSFERASE, FKBM FAMILY PROTEIN"/>
    <property type="match status" value="1"/>
</dbReference>
<gene>
    <name evidence="4" type="ORF">FNF29_02148</name>
</gene>
<accession>A0A5A8CPI8</accession>
<dbReference type="InterPro" id="IPR006342">
    <property type="entry name" value="FkbM_mtfrase"/>
</dbReference>
<evidence type="ECO:0000313" key="5">
    <source>
        <dbReference type="Proteomes" id="UP000323011"/>
    </source>
</evidence>
<name>A0A5A8CPI8_CAFRO</name>
<evidence type="ECO:0000256" key="2">
    <source>
        <dbReference type="SAM" id="Phobius"/>
    </source>
</evidence>
<keyword evidence="5" id="KW-1185">Reference proteome</keyword>
<dbReference type="EMBL" id="VLTN01000009">
    <property type="protein sequence ID" value="KAA0155005.1"/>
    <property type="molecule type" value="Genomic_DNA"/>
</dbReference>
<sequence>MRVERRMGPKDKPIVALQASTLGLVAAAAAVALVGGAAGGWLAVSLLQAQPGARLAAPAAGPGAIGAPIDAHASGGVRGGARDQGAATAASGGSRPDSTPATAGNMPPLASQTDLVAAFKAERIAGEPFPVRQVSTAFQLTDRKFYMVDNSGSGSDPILEYLVTHEKHVMEAFAFALDGEWCKAKMSSGLEGFAICTSPSGDDSVWMADVGANSGFYGTMSGTLGYPVVFVEPQPHCAQYIRKEAIASGIADRVQVANAFAGDRAVDAFDTVQRRTGCWGTFPYLTPSQLQGLASTYTGKPEYKDAVPVPMLTLDELVLGPAGGPQRDVVIAAMKVDVEGSEGAMLAGAARLLQQGRIYNLIMELNHNAWRLGKIDPFTEVLPKLVGLGKAGFRCRLSNYGGWQVQGNFDMSETRLSELLKEGWMGLDMWCSLAEERRHVPGA</sequence>
<organism evidence="4 5">
    <name type="scientific">Cafeteria roenbergensis</name>
    <name type="common">Marine flagellate</name>
    <dbReference type="NCBI Taxonomy" id="33653"/>
    <lineage>
        <taxon>Eukaryota</taxon>
        <taxon>Sar</taxon>
        <taxon>Stramenopiles</taxon>
        <taxon>Bigyra</taxon>
        <taxon>Opalozoa</taxon>
        <taxon>Bicosoecida</taxon>
        <taxon>Cafeteriaceae</taxon>
        <taxon>Cafeteria</taxon>
    </lineage>
</organism>
<dbReference type="InterPro" id="IPR029063">
    <property type="entry name" value="SAM-dependent_MTases_sf"/>
</dbReference>
<keyword evidence="2" id="KW-0472">Membrane</keyword>
<evidence type="ECO:0000256" key="1">
    <source>
        <dbReference type="SAM" id="MobiDB-lite"/>
    </source>
</evidence>
<dbReference type="Pfam" id="PF05050">
    <property type="entry name" value="Methyltransf_21"/>
    <property type="match status" value="1"/>
</dbReference>
<dbReference type="Gene3D" id="3.40.50.150">
    <property type="entry name" value="Vaccinia Virus protein VP39"/>
    <property type="match status" value="1"/>
</dbReference>
<reference evidence="4 5" key="1">
    <citation type="submission" date="2019-07" db="EMBL/GenBank/DDBJ databases">
        <title>Genomes of Cafeteria roenbergensis.</title>
        <authorList>
            <person name="Fischer M.G."/>
            <person name="Hackl T."/>
            <person name="Roman M."/>
        </authorList>
    </citation>
    <scope>NUCLEOTIDE SEQUENCE [LARGE SCALE GENOMIC DNA]</scope>
    <source>
        <strain evidence="4 5">BVI</strain>
    </source>
</reference>